<evidence type="ECO:0000313" key="1">
    <source>
        <dbReference type="EMBL" id="KAI4375947.1"/>
    </source>
</evidence>
<sequence length="600" mass="65854">MSSLHSGILLRMLEEMNGEATASEDRKPALLQITSIVPLLGEGNLWPNQGFSLRVSDASHAMYVSLPQEQDDLILGNVLHIGQFVYADRMEASYPLPVLRGIRPAPGRHYLQAGAVKDLGSSLDNLVEISGTCDPGSLMYINDDLEDVEKPKSKPKPRVKSRSSSTSMLGIGCNSHGRVGGRIWRDRRLSDSELTKGMDKGSDSDSAVSTDSTCSRISKRRSWNGVDDPRHEEILASRLLRHKLRPVAMSHPTERRSLSTQPLQGGSSGSESNPRTLRKELVSLASKSPKILKNRSAGTPKRHEGSADPASPFSKTSNRKRDEDGIPWDSLPSELVNLGNEVLKQRDAAMIAAAEAMQEAAAADRLFRCLSAYTELQSACSEDKQPPVNYFFCLHDDLIHSKSILQSLKAEDIDTGSIKSGKEASQVAHDRKGNAKLWVEAAVKADLHIPSSIATKPSEKPKRSAGWEQPRREKSREWHRGDSLDATLGLAAGLQAQFRGTFLTYLEQYLDRLRSELRTNSNTEMVGAMLRIKRVSDWLDTMVKKEAGQNGKSGSKDFGSGRGGGLGESEIQAYGRVRNKIYRIMLKQIEMSAAALEGAS</sequence>
<gene>
    <name evidence="1" type="ORF">MLD38_013757</name>
</gene>
<comment type="caution">
    <text evidence="1">The sequence shown here is derived from an EMBL/GenBank/DDBJ whole genome shotgun (WGS) entry which is preliminary data.</text>
</comment>
<evidence type="ECO:0000313" key="2">
    <source>
        <dbReference type="Proteomes" id="UP001057402"/>
    </source>
</evidence>
<proteinExistence type="predicted"/>
<dbReference type="EMBL" id="CM042883">
    <property type="protein sequence ID" value="KAI4375947.1"/>
    <property type="molecule type" value="Genomic_DNA"/>
</dbReference>
<accession>A0ACB9RBV7</accession>
<organism evidence="1 2">
    <name type="scientific">Melastoma candidum</name>
    <dbReference type="NCBI Taxonomy" id="119954"/>
    <lineage>
        <taxon>Eukaryota</taxon>
        <taxon>Viridiplantae</taxon>
        <taxon>Streptophyta</taxon>
        <taxon>Embryophyta</taxon>
        <taxon>Tracheophyta</taxon>
        <taxon>Spermatophyta</taxon>
        <taxon>Magnoliopsida</taxon>
        <taxon>eudicotyledons</taxon>
        <taxon>Gunneridae</taxon>
        <taxon>Pentapetalae</taxon>
        <taxon>rosids</taxon>
        <taxon>malvids</taxon>
        <taxon>Myrtales</taxon>
        <taxon>Melastomataceae</taxon>
        <taxon>Melastomatoideae</taxon>
        <taxon>Melastomateae</taxon>
        <taxon>Melastoma</taxon>
    </lineage>
</organism>
<reference evidence="2" key="1">
    <citation type="journal article" date="2023" name="Front. Plant Sci.">
        <title>Chromosomal-level genome assembly of Melastoma candidum provides insights into trichome evolution.</title>
        <authorList>
            <person name="Zhong Y."/>
            <person name="Wu W."/>
            <person name="Sun C."/>
            <person name="Zou P."/>
            <person name="Liu Y."/>
            <person name="Dai S."/>
            <person name="Zhou R."/>
        </authorList>
    </citation>
    <scope>NUCLEOTIDE SEQUENCE [LARGE SCALE GENOMIC DNA]</scope>
</reference>
<name>A0ACB9RBV7_9MYRT</name>
<keyword evidence="2" id="KW-1185">Reference proteome</keyword>
<protein>
    <submittedName>
        <fullName evidence="1">Uncharacterized protein</fullName>
    </submittedName>
</protein>
<dbReference type="Proteomes" id="UP001057402">
    <property type="component" value="Chromosome 4"/>
</dbReference>